<dbReference type="OrthoDB" id="9798761at2"/>
<sequence>MRSGSAWNIATNFNSYINDYIKTSCFKKGDIVNFSLTPSGKELKVKINKKDTNIIKKGDRSTFVQILRVWCTLGFIKLKNAEFIEKLDTFFEYDFIVEYSFDEDLERQAREIIEKRLNGYTEYSFKNEHTFYNGFSIATLIQNELTYDDNDENIKNRINKAISKCDNKADFLIEGLDDIKNNDSLRRLLTTYKVKGIYDNKKIIQACYKYIFEKEWTNYYKINDIENMFINDSFKKFKVNKENIINLPMNWNNEELIYSKNYSFGEFINHYFLKTGDNSKIAIPIYQRQYNWEQKLATGLLNDILNLKEGKYHYIGGIVLFVPLRDRLNNKLIDGQQRLTTCLIILRQIYNVYLMKDYKIPDVLYNLFVLDQYDENAISKTFKRIDTNSDFRTFNNIIKGEQIQETTTSVFTNSVAVFNIIKDFNEAGLNDLLKKIYEQLILSVTTDHISNEYTLFENLNTKSLQLSTMDLIKNFLFMHIDQQIVDKHEQQLQFTFEEEITSKFKDFKNPTSKMDSFINVFLRLKEKQYATKSAFESFKETLISDFINNRNLKSFEESRKLFIDLGKYIDMYISVSDSNSFNKADSLTYRFKDILTMLEGREIYYPLLMKILINFDYENNKTNKEITKQIRRVFFEIEKYEVRLQVSNYKGQSLSQYIDFNILKELGNGIITPDFIRKLFIGEHEDESNNRISLERFRNSLREYDISNKIATLIGYRIENYLSNNKDFFGDDYNYIDTKYEKRTLEHIIPQKPNEEWYQDIIVWSDHELSLEEAKRWKTKFLNKLGNLMCIEGKSNSKIQNKTFNKKIYEYSKEGKILSSYQFKGYKDETLELMDLRELNNFYEDNIKKRTEQLTKICCDIWKDN</sequence>
<keyword evidence="5" id="KW-1185">Reference proteome</keyword>
<dbReference type="KEGG" id="sfz:SFLOR_v1c07480"/>
<gene>
    <name evidence="4" type="ORF">SFLOR_v1c07480</name>
</gene>
<dbReference type="PANTHER" id="PTHR35149">
    <property type="entry name" value="SLL5132 PROTEIN"/>
    <property type="match status" value="1"/>
</dbReference>
<name>A0A2K8SEA5_9MOLU</name>
<dbReference type="EMBL" id="CP025057">
    <property type="protein sequence ID" value="AUB31796.1"/>
    <property type="molecule type" value="Genomic_DNA"/>
</dbReference>
<evidence type="ECO:0000259" key="3">
    <source>
        <dbReference type="Pfam" id="PF07510"/>
    </source>
</evidence>
<dbReference type="Pfam" id="PF07510">
    <property type="entry name" value="GmrSD_C"/>
    <property type="match status" value="1"/>
</dbReference>
<dbReference type="Proteomes" id="UP000231823">
    <property type="component" value="Chromosome"/>
</dbReference>
<proteinExistence type="predicted"/>
<dbReference type="InterPro" id="IPR004919">
    <property type="entry name" value="GmrSD_N"/>
</dbReference>
<evidence type="ECO:0000313" key="5">
    <source>
        <dbReference type="Proteomes" id="UP000231823"/>
    </source>
</evidence>
<feature type="domain" description="GmrSD restriction endonucleases N-terminal" evidence="2">
    <location>
        <begin position="279"/>
        <end position="477"/>
    </location>
</feature>
<keyword evidence="1" id="KW-0175">Coiled coil</keyword>
<dbReference type="Pfam" id="PF03235">
    <property type="entry name" value="GmrSD_N"/>
    <property type="match status" value="1"/>
</dbReference>
<dbReference type="PANTHER" id="PTHR35149:SF1">
    <property type="entry name" value="DUF5655 DOMAIN-CONTAINING PROTEIN"/>
    <property type="match status" value="1"/>
</dbReference>
<dbReference type="InterPro" id="IPR011089">
    <property type="entry name" value="GmrSD_C"/>
</dbReference>
<organism evidence="4 5">
    <name type="scientific">Spiroplasma floricola 23-6</name>
    <dbReference type="NCBI Taxonomy" id="1336749"/>
    <lineage>
        <taxon>Bacteria</taxon>
        <taxon>Bacillati</taxon>
        <taxon>Mycoplasmatota</taxon>
        <taxon>Mollicutes</taxon>
        <taxon>Entomoplasmatales</taxon>
        <taxon>Spiroplasmataceae</taxon>
        <taxon>Spiroplasma</taxon>
    </lineage>
</organism>
<reference evidence="4 5" key="1">
    <citation type="submission" date="2017-12" db="EMBL/GenBank/DDBJ databases">
        <title>Complete genome sequence of Spiroplasma floricola 23-6 (ATCC 29989).</title>
        <authorList>
            <person name="Tsai Y.-M."/>
            <person name="Wu P.-S."/>
            <person name="Lo W.-S."/>
            <person name="Kuo C.-H."/>
        </authorList>
    </citation>
    <scope>NUCLEOTIDE SEQUENCE [LARGE SCALE GENOMIC DNA]</scope>
    <source>
        <strain evidence="4 5">23-6</strain>
    </source>
</reference>
<dbReference type="RefSeq" id="WP_100916762.1">
    <property type="nucleotide sequence ID" value="NZ_CP025057.1"/>
</dbReference>
<protein>
    <recommendedName>
        <fullName evidence="6">DUF262 domain-containing protein</fullName>
    </recommendedName>
</protein>
<feature type="domain" description="GmrSD restriction endonucleases C-terminal" evidence="3">
    <location>
        <begin position="699"/>
        <end position="856"/>
    </location>
</feature>
<evidence type="ECO:0008006" key="6">
    <source>
        <dbReference type="Google" id="ProtNLM"/>
    </source>
</evidence>
<accession>A0A2K8SEA5</accession>
<evidence type="ECO:0000256" key="1">
    <source>
        <dbReference type="SAM" id="Coils"/>
    </source>
</evidence>
<evidence type="ECO:0000313" key="4">
    <source>
        <dbReference type="EMBL" id="AUB31796.1"/>
    </source>
</evidence>
<dbReference type="AlphaFoldDB" id="A0A2K8SEA5"/>
<feature type="coiled-coil region" evidence="1">
    <location>
        <begin position="826"/>
        <end position="853"/>
    </location>
</feature>
<evidence type="ECO:0000259" key="2">
    <source>
        <dbReference type="Pfam" id="PF03235"/>
    </source>
</evidence>